<gene>
    <name evidence="1" type="ORF">PQ472_02510</name>
</gene>
<organism evidence="1 2">
    <name type="scientific">Lacticaseibacillus pabuli</name>
    <dbReference type="NCBI Taxonomy" id="3025672"/>
    <lineage>
        <taxon>Bacteria</taxon>
        <taxon>Bacillati</taxon>
        <taxon>Bacillota</taxon>
        <taxon>Bacilli</taxon>
        <taxon>Lactobacillales</taxon>
        <taxon>Lactobacillaceae</taxon>
        <taxon>Lacticaseibacillus</taxon>
    </lineage>
</organism>
<keyword evidence="2" id="KW-1185">Reference proteome</keyword>
<reference evidence="1 2" key="1">
    <citation type="submission" date="2023-02" db="EMBL/GenBank/DDBJ databases">
        <title>Genome sequence of Lacticaseibacillus sp. KACC 23028.</title>
        <authorList>
            <person name="Kim S."/>
            <person name="Heo J."/>
            <person name="Kwon S.-W."/>
        </authorList>
    </citation>
    <scope>NUCLEOTIDE SEQUENCE [LARGE SCALE GENOMIC DNA]</scope>
    <source>
        <strain evidence="1 2">KACC 23028</strain>
    </source>
</reference>
<evidence type="ECO:0000313" key="1">
    <source>
        <dbReference type="EMBL" id="WDF83126.1"/>
    </source>
</evidence>
<name>A0ABY7WTP2_9LACO</name>
<sequence>MGKKDRIVKAMQALRDELNRQHEGSAIAKYVAGTLTNLQHCEGVGFSGTLQDFFQHVPVVKLSEAIELSDAETKLWNQVFSYQELTDSSRVARVKA</sequence>
<evidence type="ECO:0000313" key="2">
    <source>
        <dbReference type="Proteomes" id="UP001220377"/>
    </source>
</evidence>
<dbReference type="RefSeq" id="WP_274261071.1">
    <property type="nucleotide sequence ID" value="NZ_CP117884.1"/>
</dbReference>
<proteinExistence type="predicted"/>
<dbReference type="EMBL" id="CP117884">
    <property type="protein sequence ID" value="WDF83126.1"/>
    <property type="molecule type" value="Genomic_DNA"/>
</dbReference>
<dbReference type="Proteomes" id="UP001220377">
    <property type="component" value="Chromosome"/>
</dbReference>
<accession>A0ABY7WTP2</accession>
<protein>
    <submittedName>
        <fullName evidence="1">Uncharacterized protein</fullName>
    </submittedName>
</protein>